<dbReference type="EMBL" id="CP030840">
    <property type="protein sequence ID" value="AXC15354.1"/>
    <property type="molecule type" value="Genomic_DNA"/>
</dbReference>
<keyword evidence="4" id="KW-0804">Transcription</keyword>
<dbReference type="NCBIfam" id="TIGR02937">
    <property type="entry name" value="sigma70-ECF"/>
    <property type="match status" value="1"/>
</dbReference>
<accession>A0A2Z5G9I1</accession>
<dbReference type="Pfam" id="PF04542">
    <property type="entry name" value="Sigma70_r2"/>
    <property type="match status" value="1"/>
</dbReference>
<gene>
    <name evidence="7" type="ORF">ACPOL_6110</name>
</gene>
<dbReference type="Gene3D" id="1.10.1740.10">
    <property type="match status" value="1"/>
</dbReference>
<dbReference type="GO" id="GO:0003677">
    <property type="term" value="F:DNA binding"/>
    <property type="evidence" value="ECO:0007669"/>
    <property type="project" value="InterPro"/>
</dbReference>
<evidence type="ECO:0000259" key="5">
    <source>
        <dbReference type="Pfam" id="PF04542"/>
    </source>
</evidence>
<dbReference type="OrthoDB" id="9795666at2"/>
<feature type="domain" description="RNA polymerase sigma factor 70 region 4 type 2" evidence="6">
    <location>
        <begin position="129"/>
        <end position="177"/>
    </location>
</feature>
<keyword evidence="3" id="KW-0731">Sigma factor</keyword>
<dbReference type="AlphaFoldDB" id="A0A2Z5G9I1"/>
<sequence>MAVRADSSVEVKATLGLDDIEGVMRIYRGRILRYAMFAVRDRDAAETITQECFLKAYRARESFRGECSLSTWLMQIAVNLVRDYARSKQFQFWKRAQSSAIDVAEVTEFLAHPSASAETGLLARERLKSVWAAVEKLSKMQREVFVLRFVEEMELLEIAAVMGMKESTVKSHLYRALNTVRTRVLAGKEDAQ</sequence>
<evidence type="ECO:0000256" key="3">
    <source>
        <dbReference type="ARBA" id="ARBA00023082"/>
    </source>
</evidence>
<reference evidence="7 8" key="1">
    <citation type="journal article" date="2018" name="Front. Microbiol.">
        <title>Hydrolytic Capabilities as a Key to Environmental Success: Chitinolytic and Cellulolytic Acidobacteria From Acidic Sub-arctic Soils and Boreal Peatlands.</title>
        <authorList>
            <person name="Belova S.E."/>
            <person name="Ravin N.V."/>
            <person name="Pankratov T.A."/>
            <person name="Rakitin A.L."/>
            <person name="Ivanova A.A."/>
            <person name="Beletsky A.V."/>
            <person name="Mardanov A.V."/>
            <person name="Sinninghe Damste J.S."/>
            <person name="Dedysh S.N."/>
        </authorList>
    </citation>
    <scope>NUCLEOTIDE SEQUENCE [LARGE SCALE GENOMIC DNA]</scope>
    <source>
        <strain evidence="7 8">SBC82</strain>
    </source>
</reference>
<evidence type="ECO:0000313" key="8">
    <source>
        <dbReference type="Proteomes" id="UP000253606"/>
    </source>
</evidence>
<evidence type="ECO:0000256" key="2">
    <source>
        <dbReference type="ARBA" id="ARBA00023015"/>
    </source>
</evidence>
<dbReference type="PANTHER" id="PTHR43133:SF51">
    <property type="entry name" value="RNA POLYMERASE SIGMA FACTOR"/>
    <property type="match status" value="1"/>
</dbReference>
<organism evidence="7 8">
    <name type="scientific">Acidisarcina polymorpha</name>
    <dbReference type="NCBI Taxonomy" id="2211140"/>
    <lineage>
        <taxon>Bacteria</taxon>
        <taxon>Pseudomonadati</taxon>
        <taxon>Acidobacteriota</taxon>
        <taxon>Terriglobia</taxon>
        <taxon>Terriglobales</taxon>
        <taxon>Acidobacteriaceae</taxon>
        <taxon>Acidisarcina</taxon>
    </lineage>
</organism>
<dbReference type="SUPFAM" id="SSF88946">
    <property type="entry name" value="Sigma2 domain of RNA polymerase sigma factors"/>
    <property type="match status" value="1"/>
</dbReference>
<dbReference type="PANTHER" id="PTHR43133">
    <property type="entry name" value="RNA POLYMERASE ECF-TYPE SIGMA FACTO"/>
    <property type="match status" value="1"/>
</dbReference>
<dbReference type="InterPro" id="IPR036388">
    <property type="entry name" value="WH-like_DNA-bd_sf"/>
</dbReference>
<dbReference type="InterPro" id="IPR039425">
    <property type="entry name" value="RNA_pol_sigma-70-like"/>
</dbReference>
<comment type="similarity">
    <text evidence="1">Belongs to the sigma-70 factor family. ECF subfamily.</text>
</comment>
<keyword evidence="2" id="KW-0805">Transcription regulation</keyword>
<dbReference type="InterPro" id="IPR007627">
    <property type="entry name" value="RNA_pol_sigma70_r2"/>
</dbReference>
<dbReference type="CDD" id="cd06171">
    <property type="entry name" value="Sigma70_r4"/>
    <property type="match status" value="1"/>
</dbReference>
<evidence type="ECO:0000313" key="7">
    <source>
        <dbReference type="EMBL" id="AXC15354.1"/>
    </source>
</evidence>
<evidence type="ECO:0000256" key="4">
    <source>
        <dbReference type="ARBA" id="ARBA00023163"/>
    </source>
</evidence>
<evidence type="ECO:0000256" key="1">
    <source>
        <dbReference type="ARBA" id="ARBA00010641"/>
    </source>
</evidence>
<dbReference type="GO" id="GO:0016987">
    <property type="term" value="F:sigma factor activity"/>
    <property type="evidence" value="ECO:0007669"/>
    <property type="project" value="UniProtKB-KW"/>
</dbReference>
<evidence type="ECO:0000259" key="6">
    <source>
        <dbReference type="Pfam" id="PF08281"/>
    </source>
</evidence>
<proteinExistence type="inferred from homology"/>
<dbReference type="GO" id="GO:0006352">
    <property type="term" value="P:DNA-templated transcription initiation"/>
    <property type="evidence" value="ECO:0007669"/>
    <property type="project" value="InterPro"/>
</dbReference>
<dbReference type="Gene3D" id="1.10.10.10">
    <property type="entry name" value="Winged helix-like DNA-binding domain superfamily/Winged helix DNA-binding domain"/>
    <property type="match status" value="1"/>
</dbReference>
<dbReference type="InterPro" id="IPR014284">
    <property type="entry name" value="RNA_pol_sigma-70_dom"/>
</dbReference>
<name>A0A2Z5G9I1_9BACT</name>
<dbReference type="SUPFAM" id="SSF88659">
    <property type="entry name" value="Sigma3 and sigma4 domains of RNA polymerase sigma factors"/>
    <property type="match status" value="1"/>
</dbReference>
<dbReference type="InterPro" id="IPR013325">
    <property type="entry name" value="RNA_pol_sigma_r2"/>
</dbReference>
<feature type="domain" description="RNA polymerase sigma-70 region 2" evidence="5">
    <location>
        <begin position="25"/>
        <end position="89"/>
    </location>
</feature>
<dbReference type="InterPro" id="IPR013249">
    <property type="entry name" value="RNA_pol_sigma70_r4_t2"/>
</dbReference>
<dbReference type="Proteomes" id="UP000253606">
    <property type="component" value="Chromosome"/>
</dbReference>
<keyword evidence="8" id="KW-1185">Reference proteome</keyword>
<protein>
    <submittedName>
        <fullName evidence="7">RNA polymerase sigma-54 factor RpoN</fullName>
    </submittedName>
</protein>
<dbReference type="Pfam" id="PF08281">
    <property type="entry name" value="Sigma70_r4_2"/>
    <property type="match status" value="1"/>
</dbReference>
<dbReference type="InterPro" id="IPR013324">
    <property type="entry name" value="RNA_pol_sigma_r3/r4-like"/>
</dbReference>
<dbReference type="KEGG" id="abas:ACPOL_6110"/>